<reference evidence="9 10" key="1">
    <citation type="submission" date="2019-12" db="EMBL/GenBank/DDBJ databases">
        <title>Draft genome sequence of the ascomycete Xylaria multiplex DSM 110363.</title>
        <authorList>
            <person name="Buettner E."/>
            <person name="Kellner H."/>
        </authorList>
    </citation>
    <scope>NUCLEOTIDE SEQUENCE [LARGE SCALE GENOMIC DNA]</scope>
    <source>
        <strain evidence="9 10">DSM 110363</strain>
    </source>
</reference>
<evidence type="ECO:0000256" key="5">
    <source>
        <dbReference type="ARBA" id="ARBA00023002"/>
    </source>
</evidence>
<dbReference type="Gene3D" id="3.40.30.20">
    <property type="match status" value="1"/>
</dbReference>
<keyword evidence="4" id="KW-0274">FAD</keyword>
<dbReference type="InterPro" id="IPR050641">
    <property type="entry name" value="RIFMO-like"/>
</dbReference>
<dbReference type="InterPro" id="IPR038220">
    <property type="entry name" value="PHOX_C_sf"/>
</dbReference>
<dbReference type="InParanoid" id="A0A7C8MM53"/>
<evidence type="ECO:0000313" key="10">
    <source>
        <dbReference type="Proteomes" id="UP000481858"/>
    </source>
</evidence>
<feature type="domain" description="Phenol hydroxylase-like C-terminal dimerisation" evidence="8">
    <location>
        <begin position="411"/>
        <end position="617"/>
    </location>
</feature>
<dbReference type="NCBIfam" id="NF006144">
    <property type="entry name" value="PRK08294.1"/>
    <property type="match status" value="1"/>
</dbReference>
<organism evidence="9 10">
    <name type="scientific">Xylaria multiplex</name>
    <dbReference type="NCBI Taxonomy" id="323545"/>
    <lineage>
        <taxon>Eukaryota</taxon>
        <taxon>Fungi</taxon>
        <taxon>Dikarya</taxon>
        <taxon>Ascomycota</taxon>
        <taxon>Pezizomycotina</taxon>
        <taxon>Sordariomycetes</taxon>
        <taxon>Xylariomycetidae</taxon>
        <taxon>Xylariales</taxon>
        <taxon>Xylariaceae</taxon>
        <taxon>Xylaria</taxon>
    </lineage>
</organism>
<feature type="domain" description="FAD-binding" evidence="7">
    <location>
        <begin position="4"/>
        <end position="377"/>
    </location>
</feature>
<dbReference type="CDD" id="cd02979">
    <property type="entry name" value="PHOX_C"/>
    <property type="match status" value="1"/>
</dbReference>
<comment type="caution">
    <text evidence="9">The sequence shown here is derived from an EMBL/GenBank/DDBJ whole genome shotgun (WGS) entry which is preliminary data.</text>
</comment>
<dbReference type="Proteomes" id="UP000481858">
    <property type="component" value="Unassembled WGS sequence"/>
</dbReference>
<evidence type="ECO:0000256" key="6">
    <source>
        <dbReference type="SAM" id="MobiDB-lite"/>
    </source>
</evidence>
<dbReference type="Gene3D" id="3.30.9.10">
    <property type="entry name" value="D-Amino Acid Oxidase, subunit A, domain 2"/>
    <property type="match status" value="1"/>
</dbReference>
<protein>
    <recommendedName>
        <fullName evidence="11">FAD-binding domain-containing protein</fullName>
    </recommendedName>
</protein>
<evidence type="ECO:0000256" key="4">
    <source>
        <dbReference type="ARBA" id="ARBA00022827"/>
    </source>
</evidence>
<evidence type="ECO:0008006" key="11">
    <source>
        <dbReference type="Google" id="ProtNLM"/>
    </source>
</evidence>
<dbReference type="SUPFAM" id="SSF52833">
    <property type="entry name" value="Thioredoxin-like"/>
    <property type="match status" value="1"/>
</dbReference>
<accession>A0A7C8MM53</accession>
<comment type="similarity">
    <text evidence="2">Belongs to the PheA/TfdB FAD monooxygenase family.</text>
</comment>
<comment type="pathway">
    <text evidence="1">Secondary metabolite biosynthesis.</text>
</comment>
<dbReference type="InterPro" id="IPR012941">
    <property type="entry name" value="Phe_hydrox_C_dim_dom"/>
</dbReference>
<gene>
    <name evidence="9" type="ORF">GQX73_g7730</name>
</gene>
<dbReference type="Pfam" id="PF01494">
    <property type="entry name" value="FAD_binding_3"/>
    <property type="match status" value="1"/>
</dbReference>
<dbReference type="InterPro" id="IPR036249">
    <property type="entry name" value="Thioredoxin-like_sf"/>
</dbReference>
<dbReference type="PANTHER" id="PTHR43004:SF10">
    <property type="entry name" value="2-MONOOXYGENASE, PUTATIVE (AFU_ORTHOLOGUE AFUA_6G11480)-RELATED"/>
    <property type="match status" value="1"/>
</dbReference>
<dbReference type="AlphaFoldDB" id="A0A7C8MM53"/>
<evidence type="ECO:0000259" key="7">
    <source>
        <dbReference type="Pfam" id="PF01494"/>
    </source>
</evidence>
<proteinExistence type="inferred from homology"/>
<dbReference type="OrthoDB" id="1716816at2759"/>
<dbReference type="PANTHER" id="PTHR43004">
    <property type="entry name" value="TRK SYSTEM POTASSIUM UPTAKE PROTEIN"/>
    <property type="match status" value="1"/>
</dbReference>
<sequence length="621" mass="68527">MTTEVDVLIIGGGSAGLCAGVWLARNGISYRILERRPGRMTHGQADGVQVRTVEVFESFGISEELLKEAYHALEDTFWSPAGPDSSEEAGSQQQQAIDGVTGKRGIQRTYSTPDTKAGLSHLPHVILNQARINALLTEAAGATNVEYGCHVQDIVIDKSRVGDPDAHCVTVTATKDGSVEQILYKAKYVLGSDGAHSQVRKSLGFKMVGDTSDEVWGVMDVYPKTNFPDIRKKAIVRSVSGNILIIPREGDSMVRMYINLSGGAAAARDVTVAQLHQKARQIFQPYTMEFPETAWWSAYVIGQRLADEFHAHYRVFLSGDACHTHSPKAGQGMNVSLQDGYNIGWKLAAVLRKQASPELLETYVLERQKTAADLIEFDRYWSKLFSTDKKGGGITPEVFVKAGYYTAGLATQYTDSIITATTRSQPSLATKLTVGMRFPSTLVIRVGDARQMWLTRALPADSRWHLAVFGGDIQDAGAAQRLQKVGHTIFVIVVLWAKLTHQYQLALDLEGLVRAFTPSESDIDSVFNIVLILASQRANVELETIPEIFTPVSGKWKLNIFVDDENYDKTHGHSYEAYGIAPNRGALVVIRPDQYISRIDPLDDIQDIDSFFDGFLKRLNP</sequence>
<evidence type="ECO:0000256" key="3">
    <source>
        <dbReference type="ARBA" id="ARBA00022630"/>
    </source>
</evidence>
<dbReference type="InterPro" id="IPR036188">
    <property type="entry name" value="FAD/NAD-bd_sf"/>
</dbReference>
<dbReference type="SUPFAM" id="SSF54373">
    <property type="entry name" value="FAD-linked reductases, C-terminal domain"/>
    <property type="match status" value="1"/>
</dbReference>
<dbReference type="FunCoup" id="A0A7C8MM53">
    <property type="interactions" value="360"/>
</dbReference>
<dbReference type="InterPro" id="IPR002938">
    <property type="entry name" value="FAD-bd"/>
</dbReference>
<evidence type="ECO:0000313" key="9">
    <source>
        <dbReference type="EMBL" id="KAF2965828.1"/>
    </source>
</evidence>
<keyword evidence="10" id="KW-1185">Reference proteome</keyword>
<dbReference type="EMBL" id="WUBL01000104">
    <property type="protein sequence ID" value="KAF2965828.1"/>
    <property type="molecule type" value="Genomic_DNA"/>
</dbReference>
<dbReference type="Gene3D" id="3.50.50.60">
    <property type="entry name" value="FAD/NAD(P)-binding domain"/>
    <property type="match status" value="1"/>
</dbReference>
<feature type="region of interest" description="Disordered" evidence="6">
    <location>
        <begin position="77"/>
        <end position="113"/>
    </location>
</feature>
<dbReference type="SUPFAM" id="SSF51905">
    <property type="entry name" value="FAD/NAD(P)-binding domain"/>
    <property type="match status" value="1"/>
</dbReference>
<dbReference type="GO" id="GO:0071949">
    <property type="term" value="F:FAD binding"/>
    <property type="evidence" value="ECO:0007669"/>
    <property type="project" value="InterPro"/>
</dbReference>
<dbReference type="Pfam" id="PF07976">
    <property type="entry name" value="Phe_hydrox_dim"/>
    <property type="match status" value="1"/>
</dbReference>
<dbReference type="GO" id="GO:0016709">
    <property type="term" value="F:oxidoreductase activity, acting on paired donors, with incorporation or reduction of molecular oxygen, NAD(P)H as one donor, and incorporation of one atom of oxygen"/>
    <property type="evidence" value="ECO:0007669"/>
    <property type="project" value="UniProtKB-ARBA"/>
</dbReference>
<keyword evidence="5" id="KW-0560">Oxidoreductase</keyword>
<evidence type="ECO:0000256" key="2">
    <source>
        <dbReference type="ARBA" id="ARBA00007801"/>
    </source>
</evidence>
<evidence type="ECO:0000259" key="8">
    <source>
        <dbReference type="Pfam" id="PF07976"/>
    </source>
</evidence>
<dbReference type="PRINTS" id="PR00420">
    <property type="entry name" value="RNGMNOXGNASE"/>
</dbReference>
<keyword evidence="3" id="KW-0285">Flavoprotein</keyword>
<name>A0A7C8MM53_9PEZI</name>
<evidence type="ECO:0000256" key="1">
    <source>
        <dbReference type="ARBA" id="ARBA00005179"/>
    </source>
</evidence>